<gene>
    <name evidence="1" type="ORF">PMIN01_02046</name>
</gene>
<dbReference type="EMBL" id="WJXW01000002">
    <property type="protein sequence ID" value="KAF9739412.1"/>
    <property type="molecule type" value="Genomic_DNA"/>
</dbReference>
<dbReference type="Proteomes" id="UP000756921">
    <property type="component" value="Unassembled WGS sequence"/>
</dbReference>
<name>A0A9P6GPD6_9PLEO</name>
<dbReference type="AlphaFoldDB" id="A0A9P6GPD6"/>
<organism evidence="1 2">
    <name type="scientific">Paraphaeosphaeria minitans</name>
    <dbReference type="NCBI Taxonomy" id="565426"/>
    <lineage>
        <taxon>Eukaryota</taxon>
        <taxon>Fungi</taxon>
        <taxon>Dikarya</taxon>
        <taxon>Ascomycota</taxon>
        <taxon>Pezizomycotina</taxon>
        <taxon>Dothideomycetes</taxon>
        <taxon>Pleosporomycetidae</taxon>
        <taxon>Pleosporales</taxon>
        <taxon>Massarineae</taxon>
        <taxon>Didymosphaeriaceae</taxon>
        <taxon>Paraphaeosphaeria</taxon>
    </lineage>
</organism>
<sequence length="88" mass="9865">MSFPIVDQPGINVYLQSMTTKLADMSKQDVIQSRTHVHIAFNTLRQAHGELCDQVQDAAEANDLSRVGLLRIRLNAMMKDSRQLLAKA</sequence>
<evidence type="ECO:0000313" key="2">
    <source>
        <dbReference type="Proteomes" id="UP000756921"/>
    </source>
</evidence>
<protein>
    <submittedName>
        <fullName evidence="1">Uncharacterized protein</fullName>
    </submittedName>
</protein>
<reference evidence="1" key="1">
    <citation type="journal article" date="2020" name="Mol. Plant Microbe Interact.">
        <title>Genome Sequence of the Biocontrol Agent Coniothyrium minitans strain Conio (IMI 134523).</title>
        <authorList>
            <person name="Patel D."/>
            <person name="Shittu T.A."/>
            <person name="Baroncelli R."/>
            <person name="Muthumeenakshi S."/>
            <person name="Osborne T.H."/>
            <person name="Janganan T.K."/>
            <person name="Sreenivasaprasad S."/>
        </authorList>
    </citation>
    <scope>NUCLEOTIDE SEQUENCE</scope>
    <source>
        <strain evidence="1">Conio</strain>
    </source>
</reference>
<evidence type="ECO:0000313" key="1">
    <source>
        <dbReference type="EMBL" id="KAF9739412.1"/>
    </source>
</evidence>
<keyword evidence="2" id="KW-1185">Reference proteome</keyword>
<proteinExistence type="predicted"/>
<comment type="caution">
    <text evidence="1">The sequence shown here is derived from an EMBL/GenBank/DDBJ whole genome shotgun (WGS) entry which is preliminary data.</text>
</comment>
<accession>A0A9P6GPD6</accession>